<dbReference type="GO" id="GO:0003774">
    <property type="term" value="F:cytoskeletal motor activity"/>
    <property type="evidence" value="ECO:0007669"/>
    <property type="project" value="InterPro"/>
</dbReference>
<accession>A0A9E6UP43</accession>
<dbReference type="PANTHER" id="PTHR34933">
    <property type="entry name" value="FLAGELLAR L-RING PROTEIN"/>
    <property type="match status" value="1"/>
</dbReference>
<evidence type="ECO:0000313" key="9">
    <source>
        <dbReference type="EMBL" id="QZO00994.1"/>
    </source>
</evidence>
<evidence type="ECO:0000313" key="10">
    <source>
        <dbReference type="Proteomes" id="UP000825701"/>
    </source>
</evidence>
<dbReference type="RefSeq" id="WP_261404209.1">
    <property type="nucleotide sequence ID" value="NZ_CP081869.1"/>
</dbReference>
<comment type="subcellular location">
    <subcellularLocation>
        <location evidence="7">Cell outer membrane</location>
    </subcellularLocation>
    <subcellularLocation>
        <location evidence="7">Bacterial flagellum basal body</location>
    </subcellularLocation>
</comment>
<evidence type="ECO:0000256" key="5">
    <source>
        <dbReference type="ARBA" id="ARBA00023143"/>
    </source>
</evidence>
<dbReference type="GO" id="GO:0009427">
    <property type="term" value="C:bacterial-type flagellum basal body, distal rod, L ring"/>
    <property type="evidence" value="ECO:0007669"/>
    <property type="project" value="InterPro"/>
</dbReference>
<keyword evidence="9" id="KW-0969">Cilium</keyword>
<dbReference type="AlphaFoldDB" id="A0A9E6UP43"/>
<dbReference type="PANTHER" id="PTHR34933:SF1">
    <property type="entry name" value="FLAGELLAR L-RING PROTEIN"/>
    <property type="match status" value="1"/>
</dbReference>
<feature type="signal peptide" evidence="8">
    <location>
        <begin position="1"/>
        <end position="25"/>
    </location>
</feature>
<name>A0A9E6UP43_9HYPH</name>
<evidence type="ECO:0000256" key="1">
    <source>
        <dbReference type="ARBA" id="ARBA00002591"/>
    </source>
</evidence>
<evidence type="ECO:0000256" key="3">
    <source>
        <dbReference type="ARBA" id="ARBA00022729"/>
    </source>
</evidence>
<comment type="function">
    <text evidence="1 7">Assembles around the rod to form the L-ring and probably protects the motor/basal body from shearing forces during rotation.</text>
</comment>
<dbReference type="InterPro" id="IPR000527">
    <property type="entry name" value="Flag_Lring"/>
</dbReference>
<reference evidence="9" key="1">
    <citation type="submission" date="2021-08" db="EMBL/GenBank/DDBJ databases">
        <authorList>
            <person name="Zhang H."/>
            <person name="Xu M."/>
            <person name="Yu Z."/>
            <person name="Yang L."/>
            <person name="Cai Y."/>
        </authorList>
    </citation>
    <scope>NUCLEOTIDE SEQUENCE</scope>
    <source>
        <strain evidence="9">CHL1</strain>
    </source>
</reference>
<dbReference type="KEGG" id="cmet:K6K41_05125"/>
<keyword evidence="3 8" id="KW-0732">Signal</keyword>
<evidence type="ECO:0000256" key="2">
    <source>
        <dbReference type="ARBA" id="ARBA00006929"/>
    </source>
</evidence>
<protein>
    <recommendedName>
        <fullName evidence="7">Flagellar L-ring protein</fullName>
    </recommendedName>
    <alternativeName>
        <fullName evidence="7">Basal body L-ring protein</fullName>
    </alternativeName>
</protein>
<organism evidence="9 10">
    <name type="scientific">Chenggangzhangella methanolivorans</name>
    <dbReference type="NCBI Taxonomy" id="1437009"/>
    <lineage>
        <taxon>Bacteria</taxon>
        <taxon>Pseudomonadati</taxon>
        <taxon>Pseudomonadota</taxon>
        <taxon>Alphaproteobacteria</taxon>
        <taxon>Hyphomicrobiales</taxon>
        <taxon>Methylopilaceae</taxon>
        <taxon>Chenggangzhangella</taxon>
    </lineage>
</organism>
<evidence type="ECO:0000256" key="6">
    <source>
        <dbReference type="ARBA" id="ARBA00023237"/>
    </source>
</evidence>
<keyword evidence="4 7" id="KW-0472">Membrane</keyword>
<gene>
    <name evidence="7" type="primary">flgH</name>
    <name evidence="9" type="ORF">K6K41_05125</name>
</gene>
<keyword evidence="10" id="KW-1185">Reference proteome</keyword>
<dbReference type="Pfam" id="PF02107">
    <property type="entry name" value="FlgH"/>
    <property type="match status" value="1"/>
</dbReference>
<comment type="subunit">
    <text evidence="7">The basal body constitutes a major portion of the flagellar organelle and consists of four rings (L,P,S, and M) mounted on a central rod.</text>
</comment>
<dbReference type="GO" id="GO:0009279">
    <property type="term" value="C:cell outer membrane"/>
    <property type="evidence" value="ECO:0007669"/>
    <property type="project" value="UniProtKB-SubCell"/>
</dbReference>
<keyword evidence="5 7" id="KW-0975">Bacterial flagellum</keyword>
<keyword evidence="9" id="KW-0282">Flagellum</keyword>
<evidence type="ECO:0000256" key="4">
    <source>
        <dbReference type="ARBA" id="ARBA00023136"/>
    </source>
</evidence>
<keyword evidence="9" id="KW-0966">Cell projection</keyword>
<dbReference type="GO" id="GO:0071973">
    <property type="term" value="P:bacterial-type flagellum-dependent cell motility"/>
    <property type="evidence" value="ECO:0007669"/>
    <property type="project" value="InterPro"/>
</dbReference>
<feature type="chain" id="PRO_5038584577" description="Flagellar L-ring protein" evidence="8">
    <location>
        <begin position="26"/>
        <end position="255"/>
    </location>
</feature>
<dbReference type="EMBL" id="CP081869">
    <property type="protein sequence ID" value="QZO00994.1"/>
    <property type="molecule type" value="Genomic_DNA"/>
</dbReference>
<sequence length="255" mass="27199">MSTRQFSGRRLALLALLACSAAPLAACNTADRLSQIGKEPALSAIDNPTTQPGYKKVSMPMPEAVPVSYAPNSLWRGGAKGFFKDPRAKQVGDLLTVKVNIADKAEIENATKRSRTNAEQSGVNNLLGFETKVAKIMPGGFDPSNLANASSSSSSAGEGSVDRKETLTTNVAAVVTQVLPNGSLVIEGKQEIRVNFEIRELIVAGIVRTEDIDADNTIPSEKIAQARIAYGGRGQITDVQQPRYGQQVMDVLLPF</sequence>
<evidence type="ECO:0000256" key="7">
    <source>
        <dbReference type="HAMAP-Rule" id="MF_00415"/>
    </source>
</evidence>
<dbReference type="NCBIfam" id="NF001305">
    <property type="entry name" value="PRK00249.1-5"/>
    <property type="match status" value="1"/>
</dbReference>
<proteinExistence type="inferred from homology"/>
<dbReference type="PRINTS" id="PR01008">
    <property type="entry name" value="FLGLRINGFLGH"/>
</dbReference>
<dbReference type="HAMAP" id="MF_00415">
    <property type="entry name" value="FlgH"/>
    <property type="match status" value="1"/>
</dbReference>
<evidence type="ECO:0000256" key="8">
    <source>
        <dbReference type="SAM" id="SignalP"/>
    </source>
</evidence>
<keyword evidence="6 7" id="KW-0998">Cell outer membrane</keyword>
<dbReference type="Proteomes" id="UP000825701">
    <property type="component" value="Chromosome"/>
</dbReference>
<comment type="similarity">
    <text evidence="2 7">Belongs to the FlgH family.</text>
</comment>